<dbReference type="GeneID" id="77804249"/>
<feature type="compositionally biased region" description="Polar residues" evidence="1">
    <location>
        <begin position="51"/>
        <end position="66"/>
    </location>
</feature>
<dbReference type="Proteomes" id="UP001164743">
    <property type="component" value="Chromosome 15A"/>
</dbReference>
<evidence type="ECO:0000256" key="1">
    <source>
        <dbReference type="SAM" id="MobiDB-lite"/>
    </source>
</evidence>
<reference evidence="2" key="1">
    <citation type="submission" date="2022-10" db="EMBL/GenBank/DDBJ databases">
        <title>Puccinia triticina Genome sequencing and assembly.</title>
        <authorList>
            <person name="Li C."/>
        </authorList>
    </citation>
    <scope>NUCLEOTIDE SEQUENCE</scope>
    <source>
        <strain evidence="2">Pt15</strain>
    </source>
</reference>
<dbReference type="RefSeq" id="XP_053027338.1">
    <property type="nucleotide sequence ID" value="XM_053163354.1"/>
</dbReference>
<evidence type="ECO:0000313" key="2">
    <source>
        <dbReference type="EMBL" id="WAQ91783.1"/>
    </source>
</evidence>
<accession>A0ABY7D5A7</accession>
<evidence type="ECO:0000313" key="3">
    <source>
        <dbReference type="Proteomes" id="UP001164743"/>
    </source>
</evidence>
<keyword evidence="3" id="KW-1185">Reference proteome</keyword>
<evidence type="ECO:0008006" key="4">
    <source>
        <dbReference type="Google" id="ProtNLM"/>
    </source>
</evidence>
<sequence>MAPVDSGVYMQVWRLVSPDGTRFKYRLWINLQAISKEEVNINGPKAPSDPNHINNSNTRGAASPTMQHPHEPRFNTDLLGQLSSNLSSATNFNHLSDKFTSENDNSDAARHLF</sequence>
<protein>
    <recommendedName>
        <fullName evidence="4">Next to BRCA1 central domain-containing protein</fullName>
    </recommendedName>
</protein>
<gene>
    <name evidence="2" type="ORF">PtA15_15A175</name>
</gene>
<proteinExistence type="predicted"/>
<feature type="region of interest" description="Disordered" evidence="1">
    <location>
        <begin position="40"/>
        <end position="78"/>
    </location>
</feature>
<name>A0ABY7D5A7_9BASI</name>
<dbReference type="EMBL" id="CP110435">
    <property type="protein sequence ID" value="WAQ91783.1"/>
    <property type="molecule type" value="Genomic_DNA"/>
</dbReference>
<organism evidence="2 3">
    <name type="scientific">Puccinia triticina</name>
    <dbReference type="NCBI Taxonomy" id="208348"/>
    <lineage>
        <taxon>Eukaryota</taxon>
        <taxon>Fungi</taxon>
        <taxon>Dikarya</taxon>
        <taxon>Basidiomycota</taxon>
        <taxon>Pucciniomycotina</taxon>
        <taxon>Pucciniomycetes</taxon>
        <taxon>Pucciniales</taxon>
        <taxon>Pucciniaceae</taxon>
        <taxon>Puccinia</taxon>
    </lineage>
</organism>